<dbReference type="InterPro" id="IPR029006">
    <property type="entry name" value="ADF-H/Gelsolin-like_dom_sf"/>
</dbReference>
<gene>
    <name evidence="3" type="ORF">DIATSA_LOCUS8290</name>
</gene>
<dbReference type="OrthoDB" id="6375767at2759"/>
<dbReference type="GO" id="GO:0015629">
    <property type="term" value="C:actin cytoskeleton"/>
    <property type="evidence" value="ECO:0007669"/>
    <property type="project" value="TreeGrafter"/>
</dbReference>
<evidence type="ECO:0000256" key="1">
    <source>
        <dbReference type="ARBA" id="ARBA00022737"/>
    </source>
</evidence>
<evidence type="ECO:0000313" key="4">
    <source>
        <dbReference type="Proteomes" id="UP001153714"/>
    </source>
</evidence>
<dbReference type="EMBL" id="OU893354">
    <property type="protein sequence ID" value="CAG9790625.1"/>
    <property type="molecule type" value="Genomic_DNA"/>
</dbReference>
<feature type="domain" description="Gelsolin-like" evidence="2">
    <location>
        <begin position="149"/>
        <end position="210"/>
    </location>
</feature>
<accession>A0A9N9WDQ8</accession>
<dbReference type="GO" id="GO:0051015">
    <property type="term" value="F:actin filament binding"/>
    <property type="evidence" value="ECO:0007669"/>
    <property type="project" value="InterPro"/>
</dbReference>
<reference evidence="3" key="1">
    <citation type="submission" date="2021-12" db="EMBL/GenBank/DDBJ databases">
        <authorList>
            <person name="King R."/>
        </authorList>
    </citation>
    <scope>NUCLEOTIDE SEQUENCE</scope>
</reference>
<protein>
    <recommendedName>
        <fullName evidence="2">Gelsolin-like domain-containing protein</fullName>
    </recommendedName>
</protein>
<evidence type="ECO:0000259" key="2">
    <source>
        <dbReference type="Pfam" id="PF00626"/>
    </source>
</evidence>
<dbReference type="CDD" id="cd11290">
    <property type="entry name" value="gelsolin_S1_like"/>
    <property type="match status" value="1"/>
</dbReference>
<dbReference type="SUPFAM" id="SSF55753">
    <property type="entry name" value="Actin depolymerizing proteins"/>
    <property type="match status" value="3"/>
</dbReference>
<evidence type="ECO:0000313" key="3">
    <source>
        <dbReference type="EMBL" id="CAG9790625.1"/>
    </source>
</evidence>
<feature type="domain" description="Gelsolin-like" evidence="2">
    <location>
        <begin position="31"/>
        <end position="109"/>
    </location>
</feature>
<dbReference type="GO" id="GO:0051016">
    <property type="term" value="P:barbed-end actin filament capping"/>
    <property type="evidence" value="ECO:0007669"/>
    <property type="project" value="TreeGrafter"/>
</dbReference>
<dbReference type="AlphaFoldDB" id="A0A9N9WDQ8"/>
<name>A0A9N9WDQ8_9NEOP</name>
<dbReference type="GO" id="GO:0005737">
    <property type="term" value="C:cytoplasm"/>
    <property type="evidence" value="ECO:0007669"/>
    <property type="project" value="TreeGrafter"/>
</dbReference>
<keyword evidence="4" id="KW-1185">Reference proteome</keyword>
<organism evidence="3 4">
    <name type="scientific">Diatraea saccharalis</name>
    <name type="common">sugarcane borer</name>
    <dbReference type="NCBI Taxonomy" id="40085"/>
    <lineage>
        <taxon>Eukaryota</taxon>
        <taxon>Metazoa</taxon>
        <taxon>Ecdysozoa</taxon>
        <taxon>Arthropoda</taxon>
        <taxon>Hexapoda</taxon>
        <taxon>Insecta</taxon>
        <taxon>Pterygota</taxon>
        <taxon>Neoptera</taxon>
        <taxon>Endopterygota</taxon>
        <taxon>Lepidoptera</taxon>
        <taxon>Glossata</taxon>
        <taxon>Ditrysia</taxon>
        <taxon>Pyraloidea</taxon>
        <taxon>Crambidae</taxon>
        <taxon>Crambinae</taxon>
        <taxon>Diatraea</taxon>
    </lineage>
</organism>
<dbReference type="SMART" id="SM00262">
    <property type="entry name" value="GEL"/>
    <property type="match status" value="3"/>
</dbReference>
<dbReference type="Gene3D" id="3.40.20.10">
    <property type="entry name" value="Severin"/>
    <property type="match status" value="3"/>
</dbReference>
<dbReference type="PANTHER" id="PTHR11977">
    <property type="entry name" value="VILLIN"/>
    <property type="match status" value="1"/>
</dbReference>
<feature type="domain" description="Gelsolin-like" evidence="2">
    <location>
        <begin position="272"/>
        <end position="342"/>
    </location>
</feature>
<dbReference type="CDD" id="cd11292">
    <property type="entry name" value="gelsolin_S3_like"/>
    <property type="match status" value="1"/>
</dbReference>
<dbReference type="GO" id="GO:0008154">
    <property type="term" value="P:actin polymerization or depolymerization"/>
    <property type="evidence" value="ECO:0007669"/>
    <property type="project" value="TreeGrafter"/>
</dbReference>
<dbReference type="InterPro" id="IPR007123">
    <property type="entry name" value="Gelsolin-like_dom"/>
</dbReference>
<dbReference type="CDD" id="cd11289">
    <property type="entry name" value="gelsolin_S2_like"/>
    <property type="match status" value="1"/>
</dbReference>
<sequence>MPAEVLHEAFTNAGNKAGIEIWRIEDFEPKAVPRNQYGNFYTGDSYIVLKTEGEANKLTWDIHFWLGSKTSQDEAGTAAILSVNLDDNKFNGAAIQHRETQGYESKQFLGYFEPAIRYMDGGHASGFNHVTINPGSEKRLFQIKGKRHVRVRQVEPSAASLNKGDCFVLDVGHNIFVFVGEKAKGVEKLKAITVANQINDQDHNGRGEVEIIDPYAREGDVENFFKALGSGDMDSVTEVSEDDEEFERRDAQEVSLSEISDSTGNMKITKLPRPFNKQQFNTKECYILDTGSSGIYVWVGRNSNEKEKAEAMNKAQQYLKAHNLPPWVHVSKVPEELEPPAFKQYFEDWN</sequence>
<reference evidence="3" key="2">
    <citation type="submission" date="2022-10" db="EMBL/GenBank/DDBJ databases">
        <authorList>
            <consortium name="ENA_rothamsted_submissions"/>
            <consortium name="culmorum"/>
            <person name="King R."/>
        </authorList>
    </citation>
    <scope>NUCLEOTIDE SEQUENCE</scope>
</reference>
<proteinExistence type="predicted"/>
<dbReference type="Proteomes" id="UP001153714">
    <property type="component" value="Chromosome 23"/>
</dbReference>
<dbReference type="InterPro" id="IPR007122">
    <property type="entry name" value="Villin/Gelsolin"/>
</dbReference>
<keyword evidence="1" id="KW-0677">Repeat</keyword>
<dbReference type="GO" id="GO:0005546">
    <property type="term" value="F:phosphatidylinositol-4,5-bisphosphate binding"/>
    <property type="evidence" value="ECO:0007669"/>
    <property type="project" value="TreeGrafter"/>
</dbReference>
<dbReference type="GO" id="GO:0051014">
    <property type="term" value="P:actin filament severing"/>
    <property type="evidence" value="ECO:0007669"/>
    <property type="project" value="TreeGrafter"/>
</dbReference>
<dbReference type="Pfam" id="PF00626">
    <property type="entry name" value="Gelsolin"/>
    <property type="match status" value="3"/>
</dbReference>
<dbReference type="PRINTS" id="PR00597">
    <property type="entry name" value="GELSOLIN"/>
</dbReference>
<dbReference type="FunFam" id="3.40.20.10:FF:000002">
    <property type="entry name" value="Gelsolin"/>
    <property type="match status" value="1"/>
</dbReference>
<dbReference type="PANTHER" id="PTHR11977:SF123">
    <property type="entry name" value="GELSOLIN"/>
    <property type="match status" value="1"/>
</dbReference>